<protein>
    <recommendedName>
        <fullName evidence="8">DDE Tnp4 domain-containing protein</fullName>
    </recommendedName>
</protein>
<name>A0A5N4B6T2_PHOPY</name>
<dbReference type="EMBL" id="VVIM01000001">
    <property type="protein sequence ID" value="KAB0805305.1"/>
    <property type="molecule type" value="Genomic_DNA"/>
</dbReference>
<dbReference type="PANTHER" id="PTHR22930">
    <property type="match status" value="1"/>
</dbReference>
<dbReference type="InterPro" id="IPR027806">
    <property type="entry name" value="HARBI1_dom"/>
</dbReference>
<feature type="domain" description="DDE Tnp4" evidence="8">
    <location>
        <begin position="183"/>
        <end position="261"/>
    </location>
</feature>
<evidence type="ECO:0000256" key="2">
    <source>
        <dbReference type="ARBA" id="ARBA00004123"/>
    </source>
</evidence>
<dbReference type="GO" id="GO:0016787">
    <property type="term" value="F:hydrolase activity"/>
    <property type="evidence" value="ECO:0007669"/>
    <property type="project" value="UniProtKB-KW"/>
</dbReference>
<evidence type="ECO:0000313" key="10">
    <source>
        <dbReference type="Proteomes" id="UP000327044"/>
    </source>
</evidence>
<evidence type="ECO:0000256" key="5">
    <source>
        <dbReference type="ARBA" id="ARBA00022723"/>
    </source>
</evidence>
<sequence>MNVLDTSSSSSSSEEEELIMLRRPKIYRERKNHFQNYDDLDFFDRFRLTKRTVVSILNQIEPQIALPTNRGGCVKPMLQLLLTLRFYASGNMQISVADFIGISRPTACRIIKRVSTALASLTPRYIQMPATDAEMQRTAEEFYNIASFPRTTGAIDCTLVRIDSTGGNDAEIFRCRKDGVYGRYLLVGDSGYTIQKYLMTKLLETHTDAENLYNESIIRTRNTVERQYGVWKRRFPILKFGMRMKMENIMNIIAATAVLHNIVMK</sequence>
<comment type="subcellular location">
    <subcellularLocation>
        <location evidence="2">Nucleus</location>
    </subcellularLocation>
</comment>
<dbReference type="PANTHER" id="PTHR22930:SF289">
    <property type="entry name" value="DDE TNP4 DOMAIN-CONTAINING PROTEIN-RELATED"/>
    <property type="match status" value="1"/>
</dbReference>
<proteinExistence type="inferred from homology"/>
<evidence type="ECO:0000256" key="7">
    <source>
        <dbReference type="ARBA" id="ARBA00023242"/>
    </source>
</evidence>
<reference evidence="9 10" key="1">
    <citation type="journal article" date="2018" name="Elife">
        <title>Firefly genomes illuminate parallel origins of bioluminescence in beetles.</title>
        <authorList>
            <person name="Fallon T.R."/>
            <person name="Lower S.E."/>
            <person name="Chang C.H."/>
            <person name="Bessho-Uehara M."/>
            <person name="Martin G.J."/>
            <person name="Bewick A.J."/>
            <person name="Behringer M."/>
            <person name="Debat H.J."/>
            <person name="Wong I."/>
            <person name="Day J.C."/>
            <person name="Suvorov A."/>
            <person name="Silva C.J."/>
            <person name="Stanger-Hall K.F."/>
            <person name="Hall D.W."/>
            <person name="Schmitz R.J."/>
            <person name="Nelson D.R."/>
            <person name="Lewis S.M."/>
            <person name="Shigenobu S."/>
            <person name="Bybee S.M."/>
            <person name="Larracuente A.M."/>
            <person name="Oba Y."/>
            <person name="Weng J.K."/>
        </authorList>
    </citation>
    <scope>NUCLEOTIDE SEQUENCE [LARGE SCALE GENOMIC DNA]</scope>
    <source>
        <strain evidence="9">1611_PpyrPB1</strain>
        <tissue evidence="9">Whole body</tissue>
    </source>
</reference>
<evidence type="ECO:0000256" key="4">
    <source>
        <dbReference type="ARBA" id="ARBA00022722"/>
    </source>
</evidence>
<comment type="similarity">
    <text evidence="3">Belongs to the HARBI1 family.</text>
</comment>
<dbReference type="Proteomes" id="UP000327044">
    <property type="component" value="Unassembled WGS sequence"/>
</dbReference>
<keyword evidence="10" id="KW-1185">Reference proteome</keyword>
<comment type="cofactor">
    <cofactor evidence="1">
        <name>a divalent metal cation</name>
        <dbReference type="ChEBI" id="CHEBI:60240"/>
    </cofactor>
</comment>
<dbReference type="Pfam" id="PF13359">
    <property type="entry name" value="DDE_Tnp_4"/>
    <property type="match status" value="1"/>
</dbReference>
<dbReference type="InterPro" id="IPR045249">
    <property type="entry name" value="HARBI1-like"/>
</dbReference>
<dbReference type="GO" id="GO:0004518">
    <property type="term" value="F:nuclease activity"/>
    <property type="evidence" value="ECO:0007669"/>
    <property type="project" value="UniProtKB-KW"/>
</dbReference>
<keyword evidence="4" id="KW-0540">Nuclease</keyword>
<evidence type="ECO:0000256" key="6">
    <source>
        <dbReference type="ARBA" id="ARBA00022801"/>
    </source>
</evidence>
<evidence type="ECO:0000256" key="3">
    <source>
        <dbReference type="ARBA" id="ARBA00006958"/>
    </source>
</evidence>
<accession>A0A5N4B6T2</accession>
<gene>
    <name evidence="9" type="ORF">PPYR_02275</name>
</gene>
<keyword evidence="7" id="KW-0539">Nucleus</keyword>
<dbReference type="GO" id="GO:0005634">
    <property type="term" value="C:nucleus"/>
    <property type="evidence" value="ECO:0007669"/>
    <property type="project" value="UniProtKB-SubCell"/>
</dbReference>
<evidence type="ECO:0000313" key="9">
    <source>
        <dbReference type="EMBL" id="KAB0805305.1"/>
    </source>
</evidence>
<dbReference type="AlphaFoldDB" id="A0A5N4B6T2"/>
<evidence type="ECO:0000259" key="8">
    <source>
        <dbReference type="Pfam" id="PF13359"/>
    </source>
</evidence>
<dbReference type="GO" id="GO:0046872">
    <property type="term" value="F:metal ion binding"/>
    <property type="evidence" value="ECO:0007669"/>
    <property type="project" value="UniProtKB-KW"/>
</dbReference>
<evidence type="ECO:0000256" key="1">
    <source>
        <dbReference type="ARBA" id="ARBA00001968"/>
    </source>
</evidence>
<keyword evidence="6" id="KW-0378">Hydrolase</keyword>
<keyword evidence="5" id="KW-0479">Metal-binding</keyword>
<organism evidence="9 10">
    <name type="scientific">Photinus pyralis</name>
    <name type="common">Common eastern firefly</name>
    <name type="synonym">Lampyris pyralis</name>
    <dbReference type="NCBI Taxonomy" id="7054"/>
    <lineage>
        <taxon>Eukaryota</taxon>
        <taxon>Metazoa</taxon>
        <taxon>Ecdysozoa</taxon>
        <taxon>Arthropoda</taxon>
        <taxon>Hexapoda</taxon>
        <taxon>Insecta</taxon>
        <taxon>Pterygota</taxon>
        <taxon>Neoptera</taxon>
        <taxon>Endopterygota</taxon>
        <taxon>Coleoptera</taxon>
        <taxon>Polyphaga</taxon>
        <taxon>Elateriformia</taxon>
        <taxon>Elateroidea</taxon>
        <taxon>Lampyridae</taxon>
        <taxon>Lampyrinae</taxon>
        <taxon>Photinus</taxon>
    </lineage>
</organism>
<comment type="caution">
    <text evidence="9">The sequence shown here is derived from an EMBL/GenBank/DDBJ whole genome shotgun (WGS) entry which is preliminary data.</text>
</comment>
<dbReference type="InParanoid" id="A0A5N4B6T2"/>